<accession>A0A2H5XED8</accession>
<gene>
    <name evidence="7 10" type="primary">rsmA</name>
    <name evidence="7" type="synonym">ksgA</name>
    <name evidence="10" type="ORF">HRbin17_02068</name>
</gene>
<feature type="binding site" evidence="7 8">
    <location>
        <position position="129"/>
    </location>
    <ligand>
        <name>S-adenosyl-L-methionine</name>
        <dbReference type="ChEBI" id="CHEBI:59789"/>
    </ligand>
</feature>
<organism evidence="10 11">
    <name type="scientific">Candidatus Fervidibacter japonicus</name>
    <dbReference type="NCBI Taxonomy" id="2035412"/>
    <lineage>
        <taxon>Bacteria</taxon>
        <taxon>Candidatus Fervidibacterota</taxon>
        <taxon>Candidatus Fervidibacter</taxon>
    </lineage>
</organism>
<dbReference type="EC" id="2.1.1.182" evidence="7"/>
<dbReference type="Gene3D" id="3.40.50.150">
    <property type="entry name" value="Vaccinia Virus protein VP39"/>
    <property type="match status" value="1"/>
</dbReference>
<evidence type="ECO:0000256" key="5">
    <source>
        <dbReference type="ARBA" id="ARBA00022691"/>
    </source>
</evidence>
<sequence>MKKWRTIKVTERETTPTMQERAKRLALDPLNLCSVGTVRRLLLEHRIRPSKALGQNFLVSRSALAVIVETAALQPSDGVLEVGTGLGTLTAALAQRCRRTVSLEKDRRLFAIAVQQLAAFPNVVVYHADALVAQWRDLLERNADGVVRWKFVSNLPYAVSKPLLMRLLRERHLFADATVTVQREVAQRLVAKPGQSNYSVLSVAFQLYGEAHLAATLPPTSFFPPPEVWSTVVHIRFLPVPRVPVADERFFFRVAEAALMQRRKTLANALSGGLRLPKDRITAILRSCGIEPERRGETLTLVELARLADALKGDMEGLPYA</sequence>
<evidence type="ECO:0000256" key="8">
    <source>
        <dbReference type="PROSITE-ProRule" id="PRU01026"/>
    </source>
</evidence>
<dbReference type="PROSITE" id="PS51689">
    <property type="entry name" value="SAM_RNA_A_N6_MT"/>
    <property type="match status" value="1"/>
</dbReference>
<feature type="binding site" evidence="7 8">
    <location>
        <position position="83"/>
    </location>
    <ligand>
        <name>S-adenosyl-L-methionine</name>
        <dbReference type="ChEBI" id="CHEBI:59789"/>
    </ligand>
</feature>
<comment type="function">
    <text evidence="7">Specifically dimethylates two adjacent adenosines (A1518 and A1519) in the loop of a conserved hairpin near the 3'-end of 16S rRNA in the 30S particle. May play a critical role in biogenesis of 30S subunits.</text>
</comment>
<dbReference type="InterPro" id="IPR011530">
    <property type="entry name" value="rRNA_adenine_dimethylase"/>
</dbReference>
<dbReference type="SMART" id="SM00650">
    <property type="entry name" value="rADc"/>
    <property type="match status" value="1"/>
</dbReference>
<dbReference type="PANTHER" id="PTHR11727">
    <property type="entry name" value="DIMETHYLADENOSINE TRANSFERASE"/>
    <property type="match status" value="1"/>
</dbReference>
<dbReference type="InterPro" id="IPR023165">
    <property type="entry name" value="rRNA_Ade_diMease-like_C"/>
</dbReference>
<keyword evidence="2 7" id="KW-0698">rRNA processing</keyword>
<feature type="binding site" evidence="7 8">
    <location>
        <position position="104"/>
    </location>
    <ligand>
        <name>S-adenosyl-L-methionine</name>
        <dbReference type="ChEBI" id="CHEBI:59789"/>
    </ligand>
</feature>
<evidence type="ECO:0000313" key="11">
    <source>
        <dbReference type="Proteomes" id="UP000236173"/>
    </source>
</evidence>
<dbReference type="SUPFAM" id="SSF53335">
    <property type="entry name" value="S-adenosyl-L-methionine-dependent methyltransferases"/>
    <property type="match status" value="1"/>
</dbReference>
<comment type="similarity">
    <text evidence="7">Belongs to the class I-like SAM-binding methyltransferase superfamily. rRNA adenine N(6)-methyltransferase family. RsmA subfamily.</text>
</comment>
<dbReference type="AlphaFoldDB" id="A0A2H5XED8"/>
<feature type="binding site" evidence="7 8">
    <location>
        <position position="154"/>
    </location>
    <ligand>
        <name>S-adenosyl-L-methionine</name>
        <dbReference type="ChEBI" id="CHEBI:59789"/>
    </ligand>
</feature>
<dbReference type="PANTHER" id="PTHR11727:SF7">
    <property type="entry name" value="DIMETHYLADENOSINE TRANSFERASE-RELATED"/>
    <property type="match status" value="1"/>
</dbReference>
<keyword evidence="6 7" id="KW-0694">RNA-binding</keyword>
<keyword evidence="3 7" id="KW-0489">Methyltransferase</keyword>
<evidence type="ECO:0000256" key="2">
    <source>
        <dbReference type="ARBA" id="ARBA00022552"/>
    </source>
</evidence>
<dbReference type="HAMAP" id="MF_00607">
    <property type="entry name" value="16SrRNA_methyltr_A"/>
    <property type="match status" value="1"/>
</dbReference>
<dbReference type="InterPro" id="IPR001737">
    <property type="entry name" value="KsgA/Erm"/>
</dbReference>
<dbReference type="CDD" id="cd02440">
    <property type="entry name" value="AdoMet_MTases"/>
    <property type="match status" value="1"/>
</dbReference>
<keyword evidence="4 7" id="KW-0808">Transferase</keyword>
<dbReference type="GO" id="GO:0005829">
    <property type="term" value="C:cytosol"/>
    <property type="evidence" value="ECO:0007669"/>
    <property type="project" value="TreeGrafter"/>
</dbReference>
<keyword evidence="5 7" id="KW-0949">S-adenosyl-L-methionine</keyword>
<dbReference type="Proteomes" id="UP000236173">
    <property type="component" value="Unassembled WGS sequence"/>
</dbReference>
<evidence type="ECO:0000256" key="4">
    <source>
        <dbReference type="ARBA" id="ARBA00022679"/>
    </source>
</evidence>
<dbReference type="NCBIfam" id="TIGR00755">
    <property type="entry name" value="ksgA"/>
    <property type="match status" value="1"/>
</dbReference>
<comment type="catalytic activity">
    <reaction evidence="7">
        <text>adenosine(1518)/adenosine(1519) in 16S rRNA + 4 S-adenosyl-L-methionine = N(6)-dimethyladenosine(1518)/N(6)-dimethyladenosine(1519) in 16S rRNA + 4 S-adenosyl-L-homocysteine + 4 H(+)</text>
        <dbReference type="Rhea" id="RHEA:19609"/>
        <dbReference type="Rhea" id="RHEA-COMP:10232"/>
        <dbReference type="Rhea" id="RHEA-COMP:10233"/>
        <dbReference type="ChEBI" id="CHEBI:15378"/>
        <dbReference type="ChEBI" id="CHEBI:57856"/>
        <dbReference type="ChEBI" id="CHEBI:59789"/>
        <dbReference type="ChEBI" id="CHEBI:74411"/>
        <dbReference type="ChEBI" id="CHEBI:74493"/>
        <dbReference type="EC" id="2.1.1.182"/>
    </reaction>
</comment>
<name>A0A2H5XED8_9BACT</name>
<protein>
    <recommendedName>
        <fullName evidence="7">Ribosomal RNA small subunit methyltransferase A</fullName>
        <ecNumber evidence="7">2.1.1.182</ecNumber>
    </recommendedName>
    <alternativeName>
        <fullName evidence="7">16S rRNA (adenine(1518)-N(6)/adenine(1519)-N(6))-dimethyltransferase</fullName>
    </alternativeName>
    <alternativeName>
        <fullName evidence="7">16S rRNA dimethyladenosine transferase</fullName>
    </alternativeName>
    <alternativeName>
        <fullName evidence="7">16S rRNA dimethylase</fullName>
    </alternativeName>
    <alternativeName>
        <fullName evidence="7">S-adenosylmethionine-6-N', N'-adenosyl(rRNA) dimethyltransferase</fullName>
    </alternativeName>
</protein>
<dbReference type="EMBL" id="BEHT01000030">
    <property type="protein sequence ID" value="GBC99542.1"/>
    <property type="molecule type" value="Genomic_DNA"/>
</dbReference>
<comment type="subcellular location">
    <subcellularLocation>
        <location evidence="7">Cytoplasm</location>
    </subcellularLocation>
</comment>
<feature type="domain" description="Ribosomal RNA adenine methylase transferase N-terminal" evidence="9">
    <location>
        <begin position="63"/>
        <end position="239"/>
    </location>
</feature>
<dbReference type="GO" id="GO:0052908">
    <property type="term" value="F:16S rRNA (adenine(1518)-N(6)/adenine(1519)-N(6))-dimethyltransferase activity"/>
    <property type="evidence" value="ECO:0007669"/>
    <property type="project" value="UniProtKB-EC"/>
</dbReference>
<dbReference type="Gene3D" id="1.10.8.100">
    <property type="entry name" value="Ribosomal RNA adenine dimethylase-like, domain 2"/>
    <property type="match status" value="1"/>
</dbReference>
<feature type="binding site" evidence="7 8">
    <location>
        <position position="56"/>
    </location>
    <ligand>
        <name>S-adenosyl-L-methionine</name>
        <dbReference type="ChEBI" id="CHEBI:59789"/>
    </ligand>
</feature>
<comment type="caution">
    <text evidence="10">The sequence shown here is derived from an EMBL/GenBank/DDBJ whole genome shotgun (WGS) entry which is preliminary data.</text>
</comment>
<dbReference type="GO" id="GO:0003723">
    <property type="term" value="F:RNA binding"/>
    <property type="evidence" value="ECO:0007669"/>
    <property type="project" value="UniProtKB-UniRule"/>
</dbReference>
<keyword evidence="1 7" id="KW-0963">Cytoplasm</keyword>
<dbReference type="InterPro" id="IPR020598">
    <property type="entry name" value="rRNA_Ade_methylase_Trfase_N"/>
</dbReference>
<feature type="binding site" evidence="7 8">
    <location>
        <position position="58"/>
    </location>
    <ligand>
        <name>S-adenosyl-L-methionine</name>
        <dbReference type="ChEBI" id="CHEBI:59789"/>
    </ligand>
</feature>
<reference evidence="11" key="1">
    <citation type="submission" date="2017-09" db="EMBL/GenBank/DDBJ databases">
        <title>Metaegenomics of thermophilic ammonia-oxidizing enrichment culture.</title>
        <authorList>
            <person name="Kato S."/>
            <person name="Suzuki K."/>
        </authorList>
    </citation>
    <scope>NUCLEOTIDE SEQUENCE [LARGE SCALE GENOMIC DNA]</scope>
</reference>
<evidence type="ECO:0000259" key="9">
    <source>
        <dbReference type="SMART" id="SM00650"/>
    </source>
</evidence>
<evidence type="ECO:0000256" key="1">
    <source>
        <dbReference type="ARBA" id="ARBA00022490"/>
    </source>
</evidence>
<dbReference type="Pfam" id="PF00398">
    <property type="entry name" value="RrnaAD"/>
    <property type="match status" value="1"/>
</dbReference>
<dbReference type="InterPro" id="IPR029063">
    <property type="entry name" value="SAM-dependent_MTases_sf"/>
</dbReference>
<evidence type="ECO:0000256" key="3">
    <source>
        <dbReference type="ARBA" id="ARBA00022603"/>
    </source>
</evidence>
<evidence type="ECO:0000256" key="7">
    <source>
        <dbReference type="HAMAP-Rule" id="MF_00607"/>
    </source>
</evidence>
<evidence type="ECO:0000313" key="10">
    <source>
        <dbReference type="EMBL" id="GBC99542.1"/>
    </source>
</evidence>
<proteinExistence type="inferred from homology"/>
<evidence type="ECO:0000256" key="6">
    <source>
        <dbReference type="ARBA" id="ARBA00022884"/>
    </source>
</evidence>